<evidence type="ECO:0000313" key="2">
    <source>
        <dbReference type="EMBL" id="NMP04541.1"/>
    </source>
</evidence>
<dbReference type="RefSeq" id="WP_169045120.1">
    <property type="nucleotide sequence ID" value="NZ_JABBYB010000013.1"/>
</dbReference>
<evidence type="ECO:0000256" key="1">
    <source>
        <dbReference type="SAM" id="Phobius"/>
    </source>
</evidence>
<feature type="transmembrane region" description="Helical" evidence="1">
    <location>
        <begin position="37"/>
        <end position="58"/>
    </location>
</feature>
<dbReference type="AlphaFoldDB" id="A0AAP6Y5R1"/>
<feature type="transmembrane region" description="Helical" evidence="1">
    <location>
        <begin position="70"/>
        <end position="88"/>
    </location>
</feature>
<organism evidence="2 3">
    <name type="scientific">Pseudoalteromonas arctica</name>
    <dbReference type="NCBI Taxonomy" id="394751"/>
    <lineage>
        <taxon>Bacteria</taxon>
        <taxon>Pseudomonadati</taxon>
        <taxon>Pseudomonadota</taxon>
        <taxon>Gammaproteobacteria</taxon>
        <taxon>Alteromonadales</taxon>
        <taxon>Pseudoalteromonadaceae</taxon>
        <taxon>Pseudoalteromonas</taxon>
    </lineage>
</organism>
<comment type="caution">
    <text evidence="2">The sequence shown here is derived from an EMBL/GenBank/DDBJ whole genome shotgun (WGS) entry which is preliminary data.</text>
</comment>
<dbReference type="EMBL" id="JABBYB010000013">
    <property type="protein sequence ID" value="NMP04541.1"/>
    <property type="molecule type" value="Genomic_DNA"/>
</dbReference>
<name>A0AAP6Y5R1_9GAMM</name>
<sequence>MDSSYSGIIGGIIAVILCTIVSSKISHKSTDGQLKFGIIISGLFWCCLAISLVCLYVLLFTEYNHERDFYPLIGLIVGFGVGAIYSFGEAFKVHGRFDETSIQFQTPWTGSKDEMWVNLKQVKFNGTANWYTLTFESGSKIRLSALLGGHGLVIDHVKSLGHDL</sequence>
<protein>
    <submittedName>
        <fullName evidence="2">Uncharacterized protein</fullName>
    </submittedName>
</protein>
<evidence type="ECO:0000313" key="3">
    <source>
        <dbReference type="Proteomes" id="UP000549590"/>
    </source>
</evidence>
<keyword evidence="1" id="KW-0472">Membrane</keyword>
<proteinExistence type="predicted"/>
<keyword evidence="1" id="KW-1133">Transmembrane helix</keyword>
<feature type="transmembrane region" description="Helical" evidence="1">
    <location>
        <begin position="6"/>
        <end position="25"/>
    </location>
</feature>
<reference evidence="2 3" key="1">
    <citation type="submission" date="2020-04" db="EMBL/GenBank/DDBJ databases">
        <title>Genome sequencing and assembly of Pseudoalteromonas arctica.</title>
        <authorList>
            <person name="Cook G.M."/>
        </authorList>
    </citation>
    <scope>NUCLEOTIDE SEQUENCE [LARGE SCALE GENOMIC DNA]</scope>
    <source>
        <strain evidence="2 3">NEC-BIFX-2020_001</strain>
    </source>
</reference>
<keyword evidence="1" id="KW-0812">Transmembrane</keyword>
<dbReference type="Proteomes" id="UP000549590">
    <property type="component" value="Unassembled WGS sequence"/>
</dbReference>
<accession>A0AAP6Y5R1</accession>
<gene>
    <name evidence="2" type="ORF">HHE94_17720</name>
</gene>